<evidence type="ECO:0000313" key="4">
    <source>
        <dbReference type="Proteomes" id="UP000238220"/>
    </source>
</evidence>
<name>A0A2S5TFH0_9GAMM</name>
<evidence type="ECO:0000256" key="1">
    <source>
        <dbReference type="NCBIfam" id="TIGR03369"/>
    </source>
</evidence>
<dbReference type="NCBIfam" id="TIGR03369">
    <property type="entry name" value="cellulose_bcsE"/>
    <property type="match status" value="1"/>
</dbReference>
<dbReference type="AlphaFoldDB" id="A0A2S5TFH0"/>
<dbReference type="Pfam" id="PF10995">
    <property type="entry name" value="CBP_BcsE"/>
    <property type="match status" value="1"/>
</dbReference>
<organism evidence="3 4">
    <name type="scientific">Solimonas fluminis</name>
    <dbReference type="NCBI Taxonomy" id="2086571"/>
    <lineage>
        <taxon>Bacteria</taxon>
        <taxon>Pseudomonadati</taxon>
        <taxon>Pseudomonadota</taxon>
        <taxon>Gammaproteobacteria</taxon>
        <taxon>Nevskiales</taxon>
        <taxon>Nevskiaceae</taxon>
        <taxon>Solimonas</taxon>
    </lineage>
</organism>
<proteinExistence type="predicted"/>
<dbReference type="EMBL" id="PSNW01000006">
    <property type="protein sequence ID" value="PPE73736.1"/>
    <property type="molecule type" value="Genomic_DNA"/>
</dbReference>
<evidence type="ECO:0000313" key="3">
    <source>
        <dbReference type="EMBL" id="PPE73736.1"/>
    </source>
</evidence>
<dbReference type="InterPro" id="IPR017745">
    <property type="entry name" value="BcsE"/>
</dbReference>
<feature type="region of interest" description="Disordered" evidence="2">
    <location>
        <begin position="495"/>
        <end position="534"/>
    </location>
</feature>
<accession>A0A2S5TFH0</accession>
<dbReference type="GO" id="GO:0035438">
    <property type="term" value="F:cyclic-di-GMP binding"/>
    <property type="evidence" value="ECO:0007669"/>
    <property type="project" value="InterPro"/>
</dbReference>
<dbReference type="Proteomes" id="UP000238220">
    <property type="component" value="Unassembled WGS sequence"/>
</dbReference>
<sequence>MLAQMSTGRVYAADVARERWALSLAAGTLARCFVQKRVAAVVAGDSLPALLDALQQRDVDPQRAQARGLLSFFRALPGWAERLQRTGGAQFLDELDHYALDGCSLLVIDAADGLFSWGDRSALNRQGLRLRSWCESAACTVLLLFRDGVEPGRAQQLHRASGALSGMASLGNRGGTLAWSISHWQLGKHRGGSSRQALRSTESGELVAAGSDQFTQRQVKAWLDQARDQEQVWITRAAAEPGLPAAWGLVSDNAALLAAADKAMAATCILDSGRPQEFRQLTHTVHQLRKRRGRALKIVVRQRHAPLRHGQESILLTAGANLILAPGLAAADLPQAVAGLLGQVLSRDVPDQLEQVLASAAPPARSGYLPPAAFCAEALGAADQAHTAGIECTLVRLFLLPEVTPLEALRACKPLRAGDVFTADDRSVYLFLFACWEQDADKAVERVFRMMLGELFEGQLRLPGRSAIQAEAGDLQYRAQAQALTDHGPELAKEAASGTMEASTAQAAPVQANTIGVPRTSRPSPLNLRSGVPS</sequence>
<comment type="caution">
    <text evidence="3">The sequence shown here is derived from an EMBL/GenBank/DDBJ whole genome shotgun (WGS) entry which is preliminary data.</text>
</comment>
<gene>
    <name evidence="3" type="primary">bcsE</name>
    <name evidence="3" type="ORF">C3942_13165</name>
</gene>
<protein>
    <recommendedName>
        <fullName evidence="1">Cellulose biosynthesis protein BcsE</fullName>
    </recommendedName>
</protein>
<feature type="compositionally biased region" description="Polar residues" evidence="2">
    <location>
        <begin position="500"/>
        <end position="514"/>
    </location>
</feature>
<keyword evidence="4" id="KW-1185">Reference proteome</keyword>
<evidence type="ECO:0000256" key="2">
    <source>
        <dbReference type="SAM" id="MobiDB-lite"/>
    </source>
</evidence>
<reference evidence="3 4" key="1">
    <citation type="submission" date="2018-02" db="EMBL/GenBank/DDBJ databases">
        <title>Genome sequencing of Solimonas sp. HR-BB.</title>
        <authorList>
            <person name="Lee Y."/>
            <person name="Jeon C.O."/>
        </authorList>
    </citation>
    <scope>NUCLEOTIDE SEQUENCE [LARGE SCALE GENOMIC DNA]</scope>
    <source>
        <strain evidence="3 4">HR-BB</strain>
    </source>
</reference>